<comment type="catalytic activity">
    <reaction evidence="12">
        <text>thiamine diphosphate(out) = thiamine diphosphate(in)</text>
        <dbReference type="Rhea" id="RHEA:75471"/>
        <dbReference type="ChEBI" id="CHEBI:58937"/>
    </reaction>
</comment>
<keyword evidence="5" id="KW-0050">Antiport</keyword>
<keyword evidence="8 14" id="KW-1133">Transmembrane helix</keyword>
<comment type="function">
    <text evidence="13">Choline transporter that plays a role in the choline-acetylcholine system and is required to the efferent innervation of hair cells in the olivocochlear bundle for the maintenance of physiological function of outer hair cells and the protection of hair cells from acoustic injury. Also described as a thiamine pyrophosphate transporter in colon, may mediate the absorption of microbiota-generated thiamine pyrophosphate and contribute to host thiamine (vitamin B1) homeostasis.</text>
</comment>
<evidence type="ECO:0000256" key="14">
    <source>
        <dbReference type="RuleBase" id="RU368066"/>
    </source>
</evidence>
<keyword evidence="6" id="KW-1003">Cell membrane</keyword>
<dbReference type="EMBL" id="JBBHLL010000879">
    <property type="protein sequence ID" value="KAK7797211.1"/>
    <property type="molecule type" value="Genomic_DNA"/>
</dbReference>
<gene>
    <name evidence="15" type="ORF">U0070_016554</name>
</gene>
<evidence type="ECO:0000256" key="4">
    <source>
        <dbReference type="ARBA" id="ARBA00022448"/>
    </source>
</evidence>
<dbReference type="AlphaFoldDB" id="A0AAW0H6X0"/>
<evidence type="ECO:0000256" key="1">
    <source>
        <dbReference type="ARBA" id="ARBA00004141"/>
    </source>
</evidence>
<evidence type="ECO:0000313" key="16">
    <source>
        <dbReference type="Proteomes" id="UP001488838"/>
    </source>
</evidence>
<evidence type="ECO:0000256" key="8">
    <source>
        <dbReference type="ARBA" id="ARBA00022989"/>
    </source>
</evidence>
<feature type="transmembrane region" description="Helical" evidence="14">
    <location>
        <begin position="103"/>
        <end position="120"/>
    </location>
</feature>
<evidence type="ECO:0000256" key="5">
    <source>
        <dbReference type="ARBA" id="ARBA00022449"/>
    </source>
</evidence>
<keyword evidence="10" id="KW-0325">Glycoprotein</keyword>
<accession>A0AAW0H6X0</accession>
<dbReference type="Proteomes" id="UP001488838">
    <property type="component" value="Unassembled WGS sequence"/>
</dbReference>
<feature type="transmembrane region" description="Helical" evidence="14">
    <location>
        <begin position="75"/>
        <end position="96"/>
    </location>
</feature>
<evidence type="ECO:0000256" key="9">
    <source>
        <dbReference type="ARBA" id="ARBA00023136"/>
    </source>
</evidence>
<dbReference type="PANTHER" id="PTHR12385:SF37">
    <property type="entry name" value="CHOLINE TRANSPORTER-LIKE PROTEIN 4"/>
    <property type="match status" value="1"/>
</dbReference>
<keyword evidence="9 14" id="KW-0472">Membrane</keyword>
<evidence type="ECO:0000256" key="11">
    <source>
        <dbReference type="ARBA" id="ARBA00035093"/>
    </source>
</evidence>
<evidence type="ECO:0000256" key="7">
    <source>
        <dbReference type="ARBA" id="ARBA00022692"/>
    </source>
</evidence>
<reference evidence="15 16" key="1">
    <citation type="journal article" date="2023" name="bioRxiv">
        <title>Conserved and derived expression patterns and positive selection on dental genes reveal complex evolutionary context of ever-growing rodent molars.</title>
        <authorList>
            <person name="Calamari Z.T."/>
            <person name="Song A."/>
            <person name="Cohen E."/>
            <person name="Akter M."/>
            <person name="Roy R.D."/>
            <person name="Hallikas O."/>
            <person name="Christensen M.M."/>
            <person name="Li P."/>
            <person name="Marangoni P."/>
            <person name="Jernvall J."/>
            <person name="Klein O.D."/>
        </authorList>
    </citation>
    <scope>NUCLEOTIDE SEQUENCE [LARGE SCALE GENOMIC DNA]</scope>
    <source>
        <strain evidence="15">V071</strain>
    </source>
</reference>
<keyword evidence="7 14" id="KW-0812">Transmembrane</keyword>
<sequence length="615" mass="67835">MTVEESLQKELCPRFLLPSTPALGRCFPFPNVNFTLSGSPQIDNTSISEGISGLLDNINARDISVKIFEDFAQSWPWILLALGVALVLSLLFILLLRLVAAPLVLLLIVGVLAVLAYGIYHCWQQYRALRDKGASISELGFTTDLSAYQSVQETWLAALIILAVLEGILLLMLIFLRQRIRIAVALLKEASRAVGQMMSTMFYPLVTFVLLYAYRVPDSNASDCQNVPVNKSCDPMASTGNFSSCPGLTCAFQGYSSTGPAQRSIFNLQIYGVLGLFWTVNWVLALGQCVLAGAFASFYWAFHKPKDIPTFPLSSAFIRTLRYHTGSLAFGALILTLVQIARIILEYIDHKLRGSQNPVARCIICCFKCCLWCLEKFIKFLNRNAYIMVSMEPLAQYPSAQYPSACPGSTNTGGGGQAHQGCGSDLSCSSQIAIYGKNFCVSAKNAFKLLMRNVVRVVVLDKVTDMLLFFGKLLVVGGVGKGHHWGLQSRGAPWNTCRKGCLQKSSPDPGTLAHTGVLSFFFFSGRIKGLGKDFENPHLNYYWLPIMTSIMGAYVIASGFFSVFGMCVDTLFLCFLEDLERNDGSQERPYYMPMALMKILGKKNEVPAGGKKRKK</sequence>
<evidence type="ECO:0000313" key="15">
    <source>
        <dbReference type="EMBL" id="KAK7797211.1"/>
    </source>
</evidence>
<keyword evidence="16" id="KW-1185">Reference proteome</keyword>
<feature type="transmembrane region" description="Helical" evidence="14">
    <location>
        <begin position="323"/>
        <end position="345"/>
    </location>
</feature>
<comment type="caution">
    <text evidence="15">The sequence shown here is derived from an EMBL/GenBank/DDBJ whole genome shotgun (WGS) entry which is preliminary data.</text>
</comment>
<dbReference type="GO" id="GO:0015297">
    <property type="term" value="F:antiporter activity"/>
    <property type="evidence" value="ECO:0007669"/>
    <property type="project" value="UniProtKB-KW"/>
</dbReference>
<evidence type="ECO:0000256" key="12">
    <source>
        <dbReference type="ARBA" id="ARBA00036880"/>
    </source>
</evidence>
<organism evidence="15 16">
    <name type="scientific">Myodes glareolus</name>
    <name type="common">Bank vole</name>
    <name type="synonym">Clethrionomys glareolus</name>
    <dbReference type="NCBI Taxonomy" id="447135"/>
    <lineage>
        <taxon>Eukaryota</taxon>
        <taxon>Metazoa</taxon>
        <taxon>Chordata</taxon>
        <taxon>Craniata</taxon>
        <taxon>Vertebrata</taxon>
        <taxon>Euteleostomi</taxon>
        <taxon>Mammalia</taxon>
        <taxon>Eutheria</taxon>
        <taxon>Euarchontoglires</taxon>
        <taxon>Glires</taxon>
        <taxon>Rodentia</taxon>
        <taxon>Myomorpha</taxon>
        <taxon>Muroidea</taxon>
        <taxon>Cricetidae</taxon>
        <taxon>Arvicolinae</taxon>
        <taxon>Myodes</taxon>
    </lineage>
</organism>
<dbReference type="Pfam" id="PF04515">
    <property type="entry name" value="Choline_transpo"/>
    <property type="match status" value="2"/>
</dbReference>
<feature type="transmembrane region" description="Helical" evidence="14">
    <location>
        <begin position="551"/>
        <end position="576"/>
    </location>
</feature>
<dbReference type="InterPro" id="IPR007603">
    <property type="entry name" value="Choline_transptr-like"/>
</dbReference>
<feature type="transmembrane region" description="Helical" evidence="14">
    <location>
        <begin position="197"/>
        <end position="214"/>
    </location>
</feature>
<proteinExistence type="inferred from homology"/>
<protein>
    <recommendedName>
        <fullName evidence="14">Choline transporter-like protein</fullName>
    </recommendedName>
</protein>
<dbReference type="GO" id="GO:0016324">
    <property type="term" value="C:apical plasma membrane"/>
    <property type="evidence" value="ECO:0007669"/>
    <property type="project" value="UniProtKB-SubCell"/>
</dbReference>
<keyword evidence="4" id="KW-0813">Transport</keyword>
<comment type="subcellular location">
    <subcellularLocation>
        <location evidence="2">Apical cell membrane</location>
    </subcellularLocation>
    <subcellularLocation>
        <location evidence="14">Cell membrane</location>
        <topology evidence="14">Multi-pass membrane protein</topology>
    </subcellularLocation>
    <subcellularLocation>
        <location evidence="1">Membrane</location>
        <topology evidence="1">Multi-pass membrane protein</topology>
    </subcellularLocation>
</comment>
<feature type="transmembrane region" description="Helical" evidence="14">
    <location>
        <begin position="282"/>
        <end position="302"/>
    </location>
</feature>
<feature type="transmembrane region" description="Helical" evidence="14">
    <location>
        <begin position="155"/>
        <end position="176"/>
    </location>
</feature>
<comment type="similarity">
    <text evidence="3 14">Belongs to the CTL (choline transporter-like) family.</text>
</comment>
<evidence type="ECO:0000256" key="6">
    <source>
        <dbReference type="ARBA" id="ARBA00022475"/>
    </source>
</evidence>
<comment type="catalytic activity">
    <reaction evidence="11">
        <text>choline(out) + n H(+)(in) = choline(in) + n H(+)(out)</text>
        <dbReference type="Rhea" id="RHEA:75463"/>
        <dbReference type="ChEBI" id="CHEBI:15354"/>
        <dbReference type="ChEBI" id="CHEBI:15378"/>
    </reaction>
</comment>
<dbReference type="GO" id="GO:0090422">
    <property type="term" value="F:thiamine pyrophosphate transmembrane transporter activity"/>
    <property type="evidence" value="ECO:0007669"/>
    <property type="project" value="TreeGrafter"/>
</dbReference>
<evidence type="ECO:0000256" key="3">
    <source>
        <dbReference type="ARBA" id="ARBA00007168"/>
    </source>
</evidence>
<evidence type="ECO:0000256" key="13">
    <source>
        <dbReference type="ARBA" id="ARBA00045909"/>
    </source>
</evidence>
<evidence type="ECO:0000256" key="2">
    <source>
        <dbReference type="ARBA" id="ARBA00004221"/>
    </source>
</evidence>
<dbReference type="PANTHER" id="PTHR12385">
    <property type="entry name" value="CHOLINE TRANSPORTER-LIKE (SLC FAMILY 44)"/>
    <property type="match status" value="1"/>
</dbReference>
<dbReference type="GO" id="GO:0015871">
    <property type="term" value="P:choline transport"/>
    <property type="evidence" value="ECO:0007669"/>
    <property type="project" value="TreeGrafter"/>
</dbReference>
<evidence type="ECO:0000256" key="10">
    <source>
        <dbReference type="ARBA" id="ARBA00023180"/>
    </source>
</evidence>
<name>A0AAW0H6X0_MYOGA</name>